<evidence type="ECO:0000256" key="3">
    <source>
        <dbReference type="ARBA" id="ARBA00022729"/>
    </source>
</evidence>
<feature type="non-terminal residue" evidence="10">
    <location>
        <position position="1"/>
    </location>
</feature>
<sequence length="578" mass="62409">TGTLYLCLASSEEPTADGLTSTSLMEFAMMSHLEAMNSHEQTSPEAAEPDLAPGSLHAAPGSGFASEENEESKILQPPQYFWEDGGELNDSNLDLGPATDYSFPAASQKVLQKGNGTRVKDNWETATVQPPAEFVEPDLHTPFSSTLEEEEGLLPIDHSRGGMESLQTSGPEVTSSEPVGQEDSSLLFSTASARPGVGTEAATGGQEEDSVPPGSDLGSSMGPGLLPVSSIFSTTTDVRSPSISEEPFETTVGWELLEPTALSEMEQTMEMPVGTSSPGSSSPGTQTLSGNEQHPASASQWDRFDEPAMDPIWNDTESATETVSAERSLSPQAGDARLAMLPTEMSWDSAQVICKDWSNLAGKNYIILNMSDNIDCEEFRLERGPQLLALVEDAFSRQADGLQDRWLISLSKPNENDKHLLMTLAGEQGVIPTKDVLMALGDVKRSLAEIGIQNYSTTTSCQSHPNQTRSDYGKLFVVLVIIGSICAIIIVLGLIYNCWQRRLPKMKNMSHGEELRFVENGCHDNPTLDVASDSQSEMQEKKPSVNGGNAINGPDSWDVLINKQASEDVDVFEEDTHL</sequence>
<dbReference type="Proteomes" id="UP000565698">
    <property type="component" value="Unassembled WGS sequence"/>
</dbReference>
<dbReference type="AlphaFoldDB" id="A0A7L1XCR8"/>
<feature type="non-terminal residue" evidence="10">
    <location>
        <position position="578"/>
    </location>
</feature>
<evidence type="ECO:0000313" key="10">
    <source>
        <dbReference type="EMBL" id="NXP06754.1"/>
    </source>
</evidence>
<dbReference type="OrthoDB" id="6352820at2759"/>
<evidence type="ECO:0000313" key="11">
    <source>
        <dbReference type="Proteomes" id="UP000565698"/>
    </source>
</evidence>
<feature type="region of interest" description="Disordered" evidence="8">
    <location>
        <begin position="37"/>
        <end position="95"/>
    </location>
</feature>
<name>A0A7L1XCR8_9AVES</name>
<evidence type="ECO:0000256" key="8">
    <source>
        <dbReference type="SAM" id="MobiDB-lite"/>
    </source>
</evidence>
<feature type="compositionally biased region" description="Polar residues" evidence="8">
    <location>
        <begin position="315"/>
        <end position="331"/>
    </location>
</feature>
<accession>A0A7L1XCR8</accession>
<protein>
    <submittedName>
        <fullName evidence="10">PDXL2 protein</fullName>
    </submittedName>
</protein>
<keyword evidence="3" id="KW-0732">Signal</keyword>
<evidence type="ECO:0000256" key="1">
    <source>
        <dbReference type="ARBA" id="ARBA00004479"/>
    </source>
</evidence>
<reference evidence="10 11" key="1">
    <citation type="submission" date="2019-09" db="EMBL/GenBank/DDBJ databases">
        <title>Bird 10,000 Genomes (B10K) Project - Family phase.</title>
        <authorList>
            <person name="Zhang G."/>
        </authorList>
    </citation>
    <scope>NUCLEOTIDE SEQUENCE [LARGE SCALE GENOMIC DNA]</scope>
    <source>
        <strain evidence="10">B10K-DU-002-47</strain>
        <tissue evidence="10">Muscle</tissue>
    </source>
</reference>
<keyword evidence="6 9" id="KW-0472">Membrane</keyword>
<dbReference type="EMBL" id="VXBW01002926">
    <property type="protein sequence ID" value="NXP06754.1"/>
    <property type="molecule type" value="Genomic_DNA"/>
</dbReference>
<evidence type="ECO:0000256" key="6">
    <source>
        <dbReference type="ARBA" id="ARBA00023136"/>
    </source>
</evidence>
<comment type="caution">
    <text evidence="10">The sequence shown here is derived from an EMBL/GenBank/DDBJ whole genome shotgun (WGS) entry which is preliminary data.</text>
</comment>
<gene>
    <name evidence="10" type="primary">Podxl2</name>
    <name evidence="10" type="ORF">THIORB_R07360</name>
</gene>
<evidence type="ECO:0000256" key="5">
    <source>
        <dbReference type="ARBA" id="ARBA00022989"/>
    </source>
</evidence>
<dbReference type="GO" id="GO:0050901">
    <property type="term" value="P:leukocyte tethering or rolling"/>
    <property type="evidence" value="ECO:0007669"/>
    <property type="project" value="TreeGrafter"/>
</dbReference>
<dbReference type="PANTHER" id="PTHR15594">
    <property type="entry name" value="PODOCALYXIN-LIKE PROTEIN 2"/>
    <property type="match status" value="1"/>
</dbReference>
<evidence type="ECO:0000256" key="9">
    <source>
        <dbReference type="SAM" id="Phobius"/>
    </source>
</evidence>
<feature type="compositionally biased region" description="Polar residues" evidence="8">
    <location>
        <begin position="165"/>
        <end position="192"/>
    </location>
</feature>
<keyword evidence="5 9" id="KW-1133">Transmembrane helix</keyword>
<keyword evidence="2 9" id="KW-0812">Transmembrane</keyword>
<evidence type="ECO:0000256" key="4">
    <source>
        <dbReference type="ARBA" id="ARBA00022889"/>
    </source>
</evidence>
<dbReference type="InterPro" id="IPR013836">
    <property type="entry name" value="CD34/Podocalyxin"/>
</dbReference>
<feature type="region of interest" description="Disordered" evidence="8">
    <location>
        <begin position="528"/>
        <end position="551"/>
    </location>
</feature>
<dbReference type="InterPro" id="IPR042397">
    <property type="entry name" value="PODXL2"/>
</dbReference>
<dbReference type="GO" id="GO:0005886">
    <property type="term" value="C:plasma membrane"/>
    <property type="evidence" value="ECO:0007669"/>
    <property type="project" value="UniProtKB-ARBA"/>
</dbReference>
<keyword evidence="7" id="KW-0325">Glycoprotein</keyword>
<evidence type="ECO:0000256" key="2">
    <source>
        <dbReference type="ARBA" id="ARBA00022692"/>
    </source>
</evidence>
<feature type="transmembrane region" description="Helical" evidence="9">
    <location>
        <begin position="475"/>
        <end position="499"/>
    </location>
</feature>
<comment type="subcellular location">
    <subcellularLocation>
        <location evidence="1">Membrane</location>
        <topology evidence="1">Single-pass type I membrane protein</topology>
    </subcellularLocation>
</comment>
<organism evidence="10 11">
    <name type="scientific">Thinocorus orbignyianus</name>
    <dbReference type="NCBI Taxonomy" id="161742"/>
    <lineage>
        <taxon>Eukaryota</taxon>
        <taxon>Metazoa</taxon>
        <taxon>Chordata</taxon>
        <taxon>Craniata</taxon>
        <taxon>Vertebrata</taxon>
        <taxon>Euteleostomi</taxon>
        <taxon>Archelosauria</taxon>
        <taxon>Archosauria</taxon>
        <taxon>Dinosauria</taxon>
        <taxon>Saurischia</taxon>
        <taxon>Theropoda</taxon>
        <taxon>Coelurosauria</taxon>
        <taxon>Aves</taxon>
        <taxon>Neognathae</taxon>
        <taxon>Neoaves</taxon>
        <taxon>Aequornithes</taxon>
        <taxon>Ciconiiformes</taxon>
        <taxon>Thinocoridae</taxon>
        <taxon>Thinocorus</taxon>
    </lineage>
</organism>
<keyword evidence="11" id="KW-1185">Reference proteome</keyword>
<dbReference type="Pfam" id="PF06365">
    <property type="entry name" value="CD34_antigen"/>
    <property type="match status" value="1"/>
</dbReference>
<feature type="compositionally biased region" description="Polar residues" evidence="8">
    <location>
        <begin position="291"/>
        <end position="300"/>
    </location>
</feature>
<feature type="region of interest" description="Disordered" evidence="8">
    <location>
        <begin position="269"/>
        <end position="331"/>
    </location>
</feature>
<keyword evidence="4" id="KW-0130">Cell adhesion</keyword>
<proteinExistence type="predicted"/>
<dbReference type="PANTHER" id="PTHR15594:SF1">
    <property type="entry name" value="PODOCALYXIN-LIKE PROTEIN 2"/>
    <property type="match status" value="1"/>
</dbReference>
<feature type="compositionally biased region" description="Low complexity" evidence="8">
    <location>
        <begin position="272"/>
        <end position="290"/>
    </location>
</feature>
<evidence type="ECO:0000256" key="7">
    <source>
        <dbReference type="ARBA" id="ARBA00023180"/>
    </source>
</evidence>
<feature type="region of interest" description="Disordered" evidence="8">
    <location>
        <begin position="159"/>
        <end position="229"/>
    </location>
</feature>